<gene>
    <name evidence="4" type="ORF">A3H38_06520</name>
</gene>
<dbReference type="NCBIfam" id="TIGR00350">
    <property type="entry name" value="lytR_cpsA_psr"/>
    <property type="match status" value="1"/>
</dbReference>
<comment type="similarity">
    <text evidence="1">Belongs to the LytR/CpsA/Psr (LCP) family.</text>
</comment>
<reference evidence="4 5" key="1">
    <citation type="journal article" date="2016" name="Nat. Commun.">
        <title>Thousands of microbial genomes shed light on interconnected biogeochemical processes in an aquifer system.</title>
        <authorList>
            <person name="Anantharaman K."/>
            <person name="Brown C.T."/>
            <person name="Hug L.A."/>
            <person name="Sharon I."/>
            <person name="Castelle C.J."/>
            <person name="Probst A.J."/>
            <person name="Thomas B.C."/>
            <person name="Singh A."/>
            <person name="Wilkins M.J."/>
            <person name="Karaoz U."/>
            <person name="Brodie E.L."/>
            <person name="Williams K.H."/>
            <person name="Hubbard S.S."/>
            <person name="Banfield J.F."/>
        </authorList>
    </citation>
    <scope>NUCLEOTIDE SEQUENCE [LARGE SCALE GENOMIC DNA]</scope>
</reference>
<protein>
    <recommendedName>
        <fullName evidence="3">Cell envelope-related transcriptional attenuator domain-containing protein</fullName>
    </recommendedName>
</protein>
<dbReference type="EMBL" id="METP01000033">
    <property type="protein sequence ID" value="OGC05840.1"/>
    <property type="molecule type" value="Genomic_DNA"/>
</dbReference>
<keyword evidence="2" id="KW-1133">Transmembrane helix</keyword>
<dbReference type="Pfam" id="PF03816">
    <property type="entry name" value="LytR_cpsA_psr"/>
    <property type="match status" value="1"/>
</dbReference>
<dbReference type="Proteomes" id="UP000176938">
    <property type="component" value="Unassembled WGS sequence"/>
</dbReference>
<accession>A0A1F4RCE5</accession>
<feature type="transmembrane region" description="Helical" evidence="2">
    <location>
        <begin position="12"/>
        <end position="30"/>
    </location>
</feature>
<dbReference type="PANTHER" id="PTHR33392">
    <property type="entry name" value="POLYISOPRENYL-TEICHOIC ACID--PEPTIDOGLYCAN TEICHOIC ACID TRANSFERASE TAGU"/>
    <property type="match status" value="1"/>
</dbReference>
<organism evidence="4 5">
    <name type="scientific">candidate division WOR-1 bacterium RIFCSPLOWO2_02_FULL_46_20</name>
    <dbReference type="NCBI Taxonomy" id="1802567"/>
    <lineage>
        <taxon>Bacteria</taxon>
        <taxon>Bacillati</taxon>
        <taxon>Saganbacteria</taxon>
    </lineage>
</organism>
<evidence type="ECO:0000313" key="4">
    <source>
        <dbReference type="EMBL" id="OGC05840.1"/>
    </source>
</evidence>
<comment type="caution">
    <text evidence="4">The sequence shown here is derived from an EMBL/GenBank/DDBJ whole genome shotgun (WGS) entry which is preliminary data.</text>
</comment>
<proteinExistence type="inferred from homology"/>
<name>A0A1F4RCE5_UNCSA</name>
<keyword evidence="2" id="KW-0812">Transmembrane</keyword>
<dbReference type="Gene3D" id="3.40.630.190">
    <property type="entry name" value="LCP protein"/>
    <property type="match status" value="1"/>
</dbReference>
<evidence type="ECO:0000313" key="5">
    <source>
        <dbReference type="Proteomes" id="UP000176938"/>
    </source>
</evidence>
<keyword evidence="2" id="KW-0472">Membrane</keyword>
<sequence length="296" mass="33459">MSRTRIDLFRLSAIFIILLAIIFFYVYLFFPSLVTKSLRVGTLRKPINLLILGTDITFNAETGKPIPNLEGRADTILLAHIDPINSRINMVSIPRDTLVNIPGYGDRKINSANSYGGIPLMKETVAQLTKQKIDYYISIKPTAVTKMVDQLGGVSLYVENDMRYVDRAQGLDIDLKKGWQKLSGKQAHDYIRYRHDYQGDIGRVNRQQIFLKSFREALTKPTNIFKAPLAIHLALREIKTNLPPAVSVRLLNMARMLSVNSVNTTTLSGEVANIQTAGSVWLPNDKENIKIFEDFF</sequence>
<dbReference type="InterPro" id="IPR050922">
    <property type="entry name" value="LytR/CpsA/Psr_CW_biosynth"/>
</dbReference>
<dbReference type="InterPro" id="IPR004474">
    <property type="entry name" value="LytR_CpsA_psr"/>
</dbReference>
<evidence type="ECO:0000259" key="3">
    <source>
        <dbReference type="Pfam" id="PF03816"/>
    </source>
</evidence>
<dbReference type="AlphaFoldDB" id="A0A1F4RCE5"/>
<feature type="domain" description="Cell envelope-related transcriptional attenuator" evidence="3">
    <location>
        <begin position="72"/>
        <end position="214"/>
    </location>
</feature>
<evidence type="ECO:0000256" key="1">
    <source>
        <dbReference type="ARBA" id="ARBA00006068"/>
    </source>
</evidence>
<evidence type="ECO:0000256" key="2">
    <source>
        <dbReference type="SAM" id="Phobius"/>
    </source>
</evidence>
<dbReference type="PANTHER" id="PTHR33392:SF6">
    <property type="entry name" value="POLYISOPRENYL-TEICHOIC ACID--PEPTIDOGLYCAN TEICHOIC ACID TRANSFERASE TAGU"/>
    <property type="match status" value="1"/>
</dbReference>